<reference evidence="2" key="1">
    <citation type="submission" date="2013-11" db="EMBL/GenBank/DDBJ databases">
        <title>Genome sequence of the fusiform rust pathogen reveals effectors for host alternation and coevolution with pine.</title>
        <authorList>
            <consortium name="DOE Joint Genome Institute"/>
            <person name="Smith K."/>
            <person name="Pendleton A."/>
            <person name="Kubisiak T."/>
            <person name="Anderson C."/>
            <person name="Salamov A."/>
            <person name="Aerts A."/>
            <person name="Riley R."/>
            <person name="Clum A."/>
            <person name="Lindquist E."/>
            <person name="Ence D."/>
            <person name="Campbell M."/>
            <person name="Kronenberg Z."/>
            <person name="Feau N."/>
            <person name="Dhillon B."/>
            <person name="Hamelin R."/>
            <person name="Burleigh J."/>
            <person name="Smith J."/>
            <person name="Yandell M."/>
            <person name="Nelson C."/>
            <person name="Grigoriev I."/>
            <person name="Davis J."/>
        </authorList>
    </citation>
    <scope>NUCLEOTIDE SEQUENCE</scope>
    <source>
        <strain evidence="2">G11</strain>
    </source>
</reference>
<feature type="compositionally biased region" description="Polar residues" evidence="1">
    <location>
        <begin position="32"/>
        <end position="53"/>
    </location>
</feature>
<sequence length="105" mass="11714">MSSRLDSKSVRGAFGVLLIKWRRRVIPLPSTHLPTRSRGTSTSRPQHSPSLGSVFTPPVPLVRSLWDNPSRRRSSLIPSNPFDPLISLDFPRFPSLPIQSTEQAS</sequence>
<comment type="caution">
    <text evidence="2">The sequence shown here is derived from an EMBL/GenBank/DDBJ whole genome shotgun (WGS) entry which is preliminary data.</text>
</comment>
<accession>A0A9P6NLT9</accession>
<name>A0A9P6NLT9_9BASI</name>
<proteinExistence type="predicted"/>
<protein>
    <submittedName>
        <fullName evidence="2">Uncharacterized protein</fullName>
    </submittedName>
</protein>
<evidence type="ECO:0000256" key="1">
    <source>
        <dbReference type="SAM" id="MobiDB-lite"/>
    </source>
</evidence>
<feature type="region of interest" description="Disordered" evidence="1">
    <location>
        <begin position="72"/>
        <end position="105"/>
    </location>
</feature>
<dbReference type="Proteomes" id="UP000886653">
    <property type="component" value="Unassembled WGS sequence"/>
</dbReference>
<organism evidence="2 3">
    <name type="scientific">Cronartium quercuum f. sp. fusiforme G11</name>
    <dbReference type="NCBI Taxonomy" id="708437"/>
    <lineage>
        <taxon>Eukaryota</taxon>
        <taxon>Fungi</taxon>
        <taxon>Dikarya</taxon>
        <taxon>Basidiomycota</taxon>
        <taxon>Pucciniomycotina</taxon>
        <taxon>Pucciniomycetes</taxon>
        <taxon>Pucciniales</taxon>
        <taxon>Coleosporiaceae</taxon>
        <taxon>Cronartium</taxon>
    </lineage>
</organism>
<evidence type="ECO:0000313" key="2">
    <source>
        <dbReference type="EMBL" id="KAG0146494.1"/>
    </source>
</evidence>
<keyword evidence="3" id="KW-1185">Reference proteome</keyword>
<dbReference type="EMBL" id="MU167260">
    <property type="protein sequence ID" value="KAG0146494.1"/>
    <property type="molecule type" value="Genomic_DNA"/>
</dbReference>
<dbReference type="AlphaFoldDB" id="A0A9P6NLT9"/>
<evidence type="ECO:0000313" key="3">
    <source>
        <dbReference type="Proteomes" id="UP000886653"/>
    </source>
</evidence>
<feature type="region of interest" description="Disordered" evidence="1">
    <location>
        <begin position="30"/>
        <end position="55"/>
    </location>
</feature>
<gene>
    <name evidence="2" type="ORF">CROQUDRAFT_92635</name>
</gene>